<feature type="compositionally biased region" description="Basic and acidic residues" evidence="9">
    <location>
        <begin position="1"/>
        <end position="10"/>
    </location>
</feature>
<proteinExistence type="predicted"/>
<feature type="compositionally biased region" description="Polar residues" evidence="9">
    <location>
        <begin position="12"/>
        <end position="24"/>
    </location>
</feature>
<reference evidence="11 12" key="1">
    <citation type="journal article" date="2008" name="PLoS Genet.">
        <title>Genomic islands in the pathogenic filamentous fungus Aspergillus fumigatus.</title>
        <authorList>
            <person name="Fedorova N.D."/>
            <person name="Khaldi N."/>
            <person name="Joardar V.S."/>
            <person name="Maiti R."/>
            <person name="Amedeo P."/>
            <person name="Anderson M.J."/>
            <person name="Crabtree J."/>
            <person name="Silva J.C."/>
            <person name="Badger J.H."/>
            <person name="Albarraq A."/>
            <person name="Angiuoli S."/>
            <person name="Bussey H."/>
            <person name="Bowyer P."/>
            <person name="Cotty P.J."/>
            <person name="Dyer P.S."/>
            <person name="Egan A."/>
            <person name="Galens K."/>
            <person name="Fraser-Liggett C.M."/>
            <person name="Haas B.J."/>
            <person name="Inman J.M."/>
            <person name="Kent R."/>
            <person name="Lemieux S."/>
            <person name="Malavazi I."/>
            <person name="Orvis J."/>
            <person name="Roemer T."/>
            <person name="Ronning C.M."/>
            <person name="Sundaram J.P."/>
            <person name="Sutton G."/>
            <person name="Turner G."/>
            <person name="Venter J.C."/>
            <person name="White O.R."/>
            <person name="Whitty B.R."/>
            <person name="Youngman P."/>
            <person name="Wolfe K.H."/>
            <person name="Goldman G.H."/>
            <person name="Wortman J.R."/>
            <person name="Jiang B."/>
            <person name="Denning D.W."/>
            <person name="Nierman W.C."/>
        </authorList>
    </citation>
    <scope>NUCLEOTIDE SEQUENCE [LARGE SCALE GENOMIC DNA]</scope>
    <source>
        <strain evidence="12">ATCC 1007 / CBS 513.65 / DSM 816 / NCTC 3887 / NRRL 1</strain>
    </source>
</reference>
<dbReference type="SUPFAM" id="SSF57701">
    <property type="entry name" value="Zn2/Cys6 DNA-binding domain"/>
    <property type="match status" value="1"/>
</dbReference>
<dbReference type="HOGENOM" id="CLU_598479_0_0_1"/>
<evidence type="ECO:0000313" key="11">
    <source>
        <dbReference type="EMBL" id="EAW11439.1"/>
    </source>
</evidence>
<dbReference type="GO" id="GO:0008270">
    <property type="term" value="F:zinc ion binding"/>
    <property type="evidence" value="ECO:0007669"/>
    <property type="project" value="InterPro"/>
</dbReference>
<dbReference type="RefSeq" id="XP_001272865.1">
    <property type="nucleotide sequence ID" value="XM_001272864.1"/>
</dbReference>
<feature type="compositionally biased region" description="Basic residues" evidence="9">
    <location>
        <begin position="129"/>
        <end position="140"/>
    </location>
</feature>
<keyword evidence="12" id="KW-1185">Reference proteome</keyword>
<dbReference type="CDD" id="cd00067">
    <property type="entry name" value="GAL4"/>
    <property type="match status" value="1"/>
</dbReference>
<comment type="subcellular location">
    <subcellularLocation>
        <location evidence="1">Nucleus</location>
    </subcellularLocation>
</comment>
<feature type="domain" description="Zn(2)-C6 fungal-type" evidence="10">
    <location>
        <begin position="164"/>
        <end position="194"/>
    </location>
</feature>
<dbReference type="PANTHER" id="PTHR47782:SF12">
    <property type="entry name" value="ZN(II)2CYS6 TRANSCRIPTION FACTOR (EUROFUNG)"/>
    <property type="match status" value="1"/>
</dbReference>
<keyword evidence="3" id="KW-0862">Zinc</keyword>
<feature type="compositionally biased region" description="Acidic residues" evidence="9">
    <location>
        <begin position="88"/>
        <end position="113"/>
    </location>
</feature>
<evidence type="ECO:0000313" key="12">
    <source>
        <dbReference type="Proteomes" id="UP000006701"/>
    </source>
</evidence>
<feature type="compositionally biased region" description="Basic and acidic residues" evidence="9">
    <location>
        <begin position="72"/>
        <end position="85"/>
    </location>
</feature>
<dbReference type="Pfam" id="PF00172">
    <property type="entry name" value="Zn_clus"/>
    <property type="match status" value="1"/>
</dbReference>
<name>A1CEZ0_ASPCL</name>
<keyword evidence="7" id="KW-0539">Nucleus</keyword>
<evidence type="ECO:0000256" key="3">
    <source>
        <dbReference type="ARBA" id="ARBA00022833"/>
    </source>
</evidence>
<sequence length="457" mass="50542">MAGQKRKIDEITSPSDNDNQTNRAQVPDPDTGLIGKRPRLLIAGTAGQGPAMPAVVGSKFGIGEALGSGDPPAKKGEGKGKRRLEQVNTDDEEDGEGEDEDNNGEGEEEEVETPADNRKVTAGPSRKAAPPKKQPRRRRRGDPEPDYSETMRLKMKSTKRTGQACDRCRVRKLRCDRNLSGCSQCDAAGVPCNTTDRATGTTQTRGALQECEQGREQLRQENARLRAEIEQLRQQNTTLRQQLLIYENMFPTQNMNVPNEPPVRHTPTYWPPPGANDQYHQPPYDAWSSNAVYDILDNFPPLTQQFAPNLLNAPERYDIDQILPLPPDFQPAQQEQIPIRADPFTLPLPANNPPLTNLNAGNLAVNPDPTDHAQTLLQLEQERVELERFFDLAVRDIAPQQQGGNDAFQQNDLAANDVPVANDGAQALEYFTFQPPQGGSNDFQQNGRSGDDGAPFR</sequence>
<evidence type="ECO:0000256" key="9">
    <source>
        <dbReference type="SAM" id="MobiDB-lite"/>
    </source>
</evidence>
<dbReference type="PROSITE" id="PS00463">
    <property type="entry name" value="ZN2_CY6_FUNGAL_1"/>
    <property type="match status" value="1"/>
</dbReference>
<dbReference type="GO" id="GO:0005634">
    <property type="term" value="C:nucleus"/>
    <property type="evidence" value="ECO:0007669"/>
    <property type="project" value="UniProtKB-SubCell"/>
</dbReference>
<feature type="coiled-coil region" evidence="8">
    <location>
        <begin position="208"/>
        <end position="249"/>
    </location>
</feature>
<evidence type="ECO:0000256" key="2">
    <source>
        <dbReference type="ARBA" id="ARBA00022723"/>
    </source>
</evidence>
<evidence type="ECO:0000256" key="6">
    <source>
        <dbReference type="ARBA" id="ARBA00023163"/>
    </source>
</evidence>
<feature type="region of interest" description="Disordered" evidence="9">
    <location>
        <begin position="433"/>
        <end position="457"/>
    </location>
</feature>
<evidence type="ECO:0000256" key="5">
    <source>
        <dbReference type="ARBA" id="ARBA00023125"/>
    </source>
</evidence>
<keyword evidence="4" id="KW-0805">Transcription regulation</keyword>
<dbReference type="GO" id="GO:0043565">
    <property type="term" value="F:sequence-specific DNA binding"/>
    <property type="evidence" value="ECO:0007669"/>
    <property type="project" value="TreeGrafter"/>
</dbReference>
<dbReference type="InterPro" id="IPR052202">
    <property type="entry name" value="Yeast_MetPath_Reg"/>
</dbReference>
<dbReference type="STRING" id="344612.A1CEZ0"/>
<keyword evidence="6" id="KW-0804">Transcription</keyword>
<accession>A1CEZ0</accession>
<evidence type="ECO:0000256" key="1">
    <source>
        <dbReference type="ARBA" id="ARBA00004123"/>
    </source>
</evidence>
<dbReference type="InterPro" id="IPR036864">
    <property type="entry name" value="Zn2-C6_fun-type_DNA-bd_sf"/>
</dbReference>
<dbReference type="Gene3D" id="4.10.240.10">
    <property type="entry name" value="Zn(2)-C6 fungal-type DNA-binding domain"/>
    <property type="match status" value="1"/>
</dbReference>
<dbReference type="PANTHER" id="PTHR47782">
    <property type="entry name" value="ZN(II)2CYS6 TRANSCRIPTION FACTOR (EUROFUNG)-RELATED"/>
    <property type="match status" value="1"/>
</dbReference>
<dbReference type="KEGG" id="act:ACLA_091370"/>
<dbReference type="SMART" id="SM00066">
    <property type="entry name" value="GAL4"/>
    <property type="match status" value="1"/>
</dbReference>
<dbReference type="OrthoDB" id="4511131at2759"/>
<evidence type="ECO:0000259" key="10">
    <source>
        <dbReference type="PROSITE" id="PS50048"/>
    </source>
</evidence>
<keyword evidence="8" id="KW-0175">Coiled coil</keyword>
<feature type="compositionally biased region" description="Polar residues" evidence="9">
    <location>
        <begin position="434"/>
        <end position="448"/>
    </location>
</feature>
<evidence type="ECO:0000256" key="4">
    <source>
        <dbReference type="ARBA" id="ARBA00023015"/>
    </source>
</evidence>
<gene>
    <name evidence="11" type="ORF">ACLA_091370</name>
</gene>
<dbReference type="AlphaFoldDB" id="A1CEZ0"/>
<organism evidence="11 12">
    <name type="scientific">Aspergillus clavatus (strain ATCC 1007 / CBS 513.65 / DSM 816 / NCTC 3887 / NRRL 1 / QM 1276 / 107)</name>
    <dbReference type="NCBI Taxonomy" id="344612"/>
    <lineage>
        <taxon>Eukaryota</taxon>
        <taxon>Fungi</taxon>
        <taxon>Dikarya</taxon>
        <taxon>Ascomycota</taxon>
        <taxon>Pezizomycotina</taxon>
        <taxon>Eurotiomycetes</taxon>
        <taxon>Eurotiomycetidae</taxon>
        <taxon>Eurotiales</taxon>
        <taxon>Aspergillaceae</taxon>
        <taxon>Aspergillus</taxon>
        <taxon>Aspergillus subgen. Fumigati</taxon>
    </lineage>
</organism>
<dbReference type="InterPro" id="IPR001138">
    <property type="entry name" value="Zn2Cys6_DnaBD"/>
</dbReference>
<dbReference type="eggNOG" id="ENOG502RNW3">
    <property type="taxonomic scope" value="Eukaryota"/>
</dbReference>
<dbReference type="PROSITE" id="PS50048">
    <property type="entry name" value="ZN2_CY6_FUNGAL_2"/>
    <property type="match status" value="1"/>
</dbReference>
<keyword evidence="5" id="KW-0238">DNA-binding</keyword>
<dbReference type="GO" id="GO:0045944">
    <property type="term" value="P:positive regulation of transcription by RNA polymerase II"/>
    <property type="evidence" value="ECO:0007669"/>
    <property type="project" value="TreeGrafter"/>
</dbReference>
<protein>
    <submittedName>
        <fullName evidence="11">C6 finger domain protein, putative</fullName>
    </submittedName>
</protein>
<dbReference type="GeneID" id="4705103"/>
<dbReference type="Proteomes" id="UP000006701">
    <property type="component" value="Unassembled WGS sequence"/>
</dbReference>
<evidence type="ECO:0000256" key="8">
    <source>
        <dbReference type="SAM" id="Coils"/>
    </source>
</evidence>
<feature type="region of interest" description="Disordered" evidence="9">
    <location>
        <begin position="1"/>
        <end position="161"/>
    </location>
</feature>
<dbReference type="VEuPathDB" id="FungiDB:ACLA_091370"/>
<evidence type="ECO:0000256" key="7">
    <source>
        <dbReference type="ARBA" id="ARBA00023242"/>
    </source>
</evidence>
<keyword evidence="2" id="KW-0479">Metal-binding</keyword>
<dbReference type="EMBL" id="DS027052">
    <property type="protein sequence ID" value="EAW11439.1"/>
    <property type="molecule type" value="Genomic_DNA"/>
</dbReference>
<dbReference type="GO" id="GO:0000981">
    <property type="term" value="F:DNA-binding transcription factor activity, RNA polymerase II-specific"/>
    <property type="evidence" value="ECO:0007669"/>
    <property type="project" value="InterPro"/>
</dbReference>